<gene>
    <name evidence="2" type="ORF">GCM10009431_06870</name>
</gene>
<dbReference type="SMART" id="SM00028">
    <property type="entry name" value="TPR"/>
    <property type="match status" value="8"/>
</dbReference>
<feature type="repeat" description="TPR" evidence="1">
    <location>
        <begin position="49"/>
        <end position="82"/>
    </location>
</feature>
<dbReference type="Proteomes" id="UP001500736">
    <property type="component" value="Unassembled WGS sequence"/>
</dbReference>
<protein>
    <recommendedName>
        <fullName evidence="4">Tetratricopeptide repeat protein</fullName>
    </recommendedName>
</protein>
<dbReference type="InterPro" id="IPR019734">
    <property type="entry name" value="TPR_rpt"/>
</dbReference>
<sequence length="377" mass="44364">MNKALLILIVLITLKTEAQTSVLQHADSLYLNGNYSKAIEQYKTLTKTEEVFDKIAKAYIAIGNYDAALEYYQKSLEANPDDALVKYEYAKLLSKTKKFKEASTQFNELVYIDYKNPNYHYELGLALEALNDSTAMNRFRSAYDLDQTHQKAIYKIARSYVKKRAYEQAEYFINKGLESYENNVSLISLKAQNYYNKDDYKNSKIWFHKLVQLGESSEFIHVKLSVIHAELSEYEEAIEQRKRALNFNPYDSNGLFLIGTYYERLNDYENAEKYILQCLKLKDVPLDYEYQKLGTIYNRQQKYKEAIASFQTALKENPDNINSAFYMVVSKDKYYADTDAKIKLYEDFKTQYPESFYVKLANMRLQELKEEKFMNED</sequence>
<evidence type="ECO:0000313" key="3">
    <source>
        <dbReference type="Proteomes" id="UP001500736"/>
    </source>
</evidence>
<comment type="caution">
    <text evidence="2">The sequence shown here is derived from an EMBL/GenBank/DDBJ whole genome shotgun (WGS) entry which is preliminary data.</text>
</comment>
<keyword evidence="3" id="KW-1185">Reference proteome</keyword>
<dbReference type="Gene3D" id="1.25.40.10">
    <property type="entry name" value="Tetratricopeptide repeat domain"/>
    <property type="match status" value="3"/>
</dbReference>
<dbReference type="EMBL" id="BAAAGF010000001">
    <property type="protein sequence ID" value="GAA0738688.1"/>
    <property type="molecule type" value="Genomic_DNA"/>
</dbReference>
<evidence type="ECO:0000313" key="2">
    <source>
        <dbReference type="EMBL" id="GAA0738688.1"/>
    </source>
</evidence>
<feature type="repeat" description="TPR" evidence="1">
    <location>
        <begin position="287"/>
        <end position="320"/>
    </location>
</feature>
<dbReference type="Pfam" id="PF14559">
    <property type="entry name" value="TPR_19"/>
    <property type="match status" value="1"/>
</dbReference>
<dbReference type="SUPFAM" id="SSF48452">
    <property type="entry name" value="TPR-like"/>
    <property type="match status" value="2"/>
</dbReference>
<dbReference type="InterPro" id="IPR011990">
    <property type="entry name" value="TPR-like_helical_dom_sf"/>
</dbReference>
<name>A0ABN1JFN8_9FLAO</name>
<accession>A0ABN1JFN8</accession>
<reference evidence="2 3" key="1">
    <citation type="journal article" date="2019" name="Int. J. Syst. Evol. Microbiol.">
        <title>The Global Catalogue of Microorganisms (GCM) 10K type strain sequencing project: providing services to taxonomists for standard genome sequencing and annotation.</title>
        <authorList>
            <consortium name="The Broad Institute Genomics Platform"/>
            <consortium name="The Broad Institute Genome Sequencing Center for Infectious Disease"/>
            <person name="Wu L."/>
            <person name="Ma J."/>
        </authorList>
    </citation>
    <scope>NUCLEOTIDE SEQUENCE [LARGE SCALE GENOMIC DNA]</scope>
    <source>
        <strain evidence="2 3">JCM 15976</strain>
    </source>
</reference>
<organism evidence="2 3">
    <name type="scientific">Gaetbulibacter jejuensis</name>
    <dbReference type="NCBI Taxonomy" id="584607"/>
    <lineage>
        <taxon>Bacteria</taxon>
        <taxon>Pseudomonadati</taxon>
        <taxon>Bacteroidota</taxon>
        <taxon>Flavobacteriia</taxon>
        <taxon>Flavobacteriales</taxon>
        <taxon>Flavobacteriaceae</taxon>
        <taxon>Gaetbulibacter</taxon>
    </lineage>
</organism>
<keyword evidence="1" id="KW-0802">TPR repeat</keyword>
<dbReference type="PROSITE" id="PS50293">
    <property type="entry name" value="TPR_REGION"/>
    <property type="match status" value="2"/>
</dbReference>
<dbReference type="RefSeq" id="WP_343795795.1">
    <property type="nucleotide sequence ID" value="NZ_BAAAGF010000001.1"/>
</dbReference>
<dbReference type="Pfam" id="PF00515">
    <property type="entry name" value="TPR_1"/>
    <property type="match status" value="1"/>
</dbReference>
<dbReference type="PANTHER" id="PTHR12558">
    <property type="entry name" value="CELL DIVISION CYCLE 16,23,27"/>
    <property type="match status" value="1"/>
</dbReference>
<feature type="repeat" description="TPR" evidence="1">
    <location>
        <begin position="218"/>
        <end position="251"/>
    </location>
</feature>
<dbReference type="Pfam" id="PF13181">
    <property type="entry name" value="TPR_8"/>
    <property type="match status" value="1"/>
</dbReference>
<evidence type="ECO:0008006" key="4">
    <source>
        <dbReference type="Google" id="ProtNLM"/>
    </source>
</evidence>
<dbReference type="PANTHER" id="PTHR12558:SF13">
    <property type="entry name" value="CELL DIVISION CYCLE PROTEIN 27 HOMOLOG"/>
    <property type="match status" value="1"/>
</dbReference>
<dbReference type="PROSITE" id="PS50005">
    <property type="entry name" value="TPR"/>
    <property type="match status" value="3"/>
</dbReference>
<evidence type="ECO:0000256" key="1">
    <source>
        <dbReference type="PROSITE-ProRule" id="PRU00339"/>
    </source>
</evidence>
<proteinExistence type="predicted"/>